<keyword evidence="2" id="KW-1185">Reference proteome</keyword>
<organism evidence="1 2">
    <name type="scientific">Enterovibrio norvegicus FF-454</name>
    <dbReference type="NCBI Taxonomy" id="1185651"/>
    <lineage>
        <taxon>Bacteria</taxon>
        <taxon>Pseudomonadati</taxon>
        <taxon>Pseudomonadota</taxon>
        <taxon>Gammaproteobacteria</taxon>
        <taxon>Vibrionales</taxon>
        <taxon>Vibrionaceae</taxon>
        <taxon>Enterovibrio</taxon>
    </lineage>
</organism>
<proteinExistence type="predicted"/>
<dbReference type="Proteomes" id="UP000095039">
    <property type="component" value="Unassembled WGS sequence"/>
</dbReference>
<name>A0A1E5C784_9GAMM</name>
<evidence type="ECO:0000313" key="2">
    <source>
        <dbReference type="Proteomes" id="UP000095039"/>
    </source>
</evidence>
<sequence>MLTICLGMPTKKTESMRTLGTTPKGGSVSIFHRTTREHTYDWSYHCLKNTYLKNIILACSVSLLAACSQTPPEVNATIPLLSPVKSHNHQRLPADMEKAIDKGQIEISSPNGSQYQVGEHYFSALGYECRQLKAVDIYPVKSEVICRIDQQWALMPPVVEMDASMALFFMQQGTVNQ</sequence>
<accession>A0A1E5C784</accession>
<dbReference type="AlphaFoldDB" id="A0A1E5C784"/>
<reference evidence="1 2" key="1">
    <citation type="journal article" date="2012" name="Science">
        <title>Ecological populations of bacteria act as socially cohesive units of antibiotic production and resistance.</title>
        <authorList>
            <person name="Cordero O.X."/>
            <person name="Wildschutte H."/>
            <person name="Kirkup B."/>
            <person name="Proehl S."/>
            <person name="Ngo L."/>
            <person name="Hussain F."/>
            <person name="Le Roux F."/>
            <person name="Mincer T."/>
            <person name="Polz M.F."/>
        </authorList>
    </citation>
    <scope>NUCLEOTIDE SEQUENCE [LARGE SCALE GENOMIC DNA]</scope>
    <source>
        <strain evidence="1 2">FF-454</strain>
    </source>
</reference>
<dbReference type="EMBL" id="AJWN02000049">
    <property type="protein sequence ID" value="OEE61350.1"/>
    <property type="molecule type" value="Genomic_DNA"/>
</dbReference>
<comment type="caution">
    <text evidence="1">The sequence shown here is derived from an EMBL/GenBank/DDBJ whole genome shotgun (WGS) entry which is preliminary data.</text>
</comment>
<evidence type="ECO:0000313" key="1">
    <source>
        <dbReference type="EMBL" id="OEE61350.1"/>
    </source>
</evidence>
<protein>
    <submittedName>
        <fullName evidence="1">Uncharacterized protein</fullName>
    </submittedName>
</protein>
<gene>
    <name evidence="1" type="ORF">A1OK_09715</name>
</gene>